<dbReference type="PANTHER" id="PTHR23528:SF1">
    <property type="entry name" value="MAJOR FACILITATOR SUPERFAMILY (MFS) PROFILE DOMAIN-CONTAINING PROTEIN"/>
    <property type="match status" value="1"/>
</dbReference>
<feature type="transmembrane region" description="Helical" evidence="6">
    <location>
        <begin position="28"/>
        <end position="49"/>
    </location>
</feature>
<dbReference type="GO" id="GO:0005886">
    <property type="term" value="C:plasma membrane"/>
    <property type="evidence" value="ECO:0007669"/>
    <property type="project" value="UniProtKB-SubCell"/>
</dbReference>
<evidence type="ECO:0000256" key="6">
    <source>
        <dbReference type="SAM" id="Phobius"/>
    </source>
</evidence>
<feature type="transmembrane region" description="Helical" evidence="6">
    <location>
        <begin position="61"/>
        <end position="82"/>
    </location>
</feature>
<sequence length="423" mass="46658">MFCHPTLVRRRTMAYNAAGEKSGAPPPFVYGTSFILGLSMFGISLAAGIYNSYVPLFIRHYIPNVAVIGLIVSIRTLAGVFLNMYFSARSDRTRTRFGRRMPYILIGMPITGLLFIAFPWQIGAAFLITIDLVYALTSNIFYAPTMALMPDVTPEANRSQANGIINAMAGFAALLAFFIGPLLFHMGRQVPFLVVGLLFFMIPMIMYRKLKEPADVPPSDSVGFRHLWQAAQDIARRMDHTALWLLIAVFFWSGGESSVETFFVTYGVYHLHWASSVAVITIGLFALAYLIFAMPSGFLAKRHSRRGLVLVGTLGLGLAFIAIGFFTGTWPIRLLAMTAGIFWAFVNINGYPWLTTLTSPTNIGAFTGLWLLSSGLGNFVCQPAIGFLMDHWGYPSLFVAAGIAALLASLAIWRTQPERMRLG</sequence>
<evidence type="ECO:0000259" key="7">
    <source>
        <dbReference type="PROSITE" id="PS50850"/>
    </source>
</evidence>
<dbReference type="GO" id="GO:0022857">
    <property type="term" value="F:transmembrane transporter activity"/>
    <property type="evidence" value="ECO:0007669"/>
    <property type="project" value="InterPro"/>
</dbReference>
<dbReference type="Proteomes" id="UP000242972">
    <property type="component" value="Unassembled WGS sequence"/>
</dbReference>
<feature type="transmembrane region" description="Helical" evidence="6">
    <location>
        <begin position="391"/>
        <end position="413"/>
    </location>
</feature>
<feature type="domain" description="Major facilitator superfamily (MFS) profile" evidence="7">
    <location>
        <begin position="32"/>
        <end position="420"/>
    </location>
</feature>
<keyword evidence="5 6" id="KW-0472">Membrane</keyword>
<dbReference type="SUPFAM" id="SSF103473">
    <property type="entry name" value="MFS general substrate transporter"/>
    <property type="match status" value="1"/>
</dbReference>
<organism evidence="8 9">
    <name type="scientific">Sulfobacillus benefaciens</name>
    <dbReference type="NCBI Taxonomy" id="453960"/>
    <lineage>
        <taxon>Bacteria</taxon>
        <taxon>Bacillati</taxon>
        <taxon>Bacillota</taxon>
        <taxon>Clostridia</taxon>
        <taxon>Eubacteriales</taxon>
        <taxon>Clostridiales Family XVII. Incertae Sedis</taxon>
        <taxon>Sulfobacillus</taxon>
    </lineage>
</organism>
<protein>
    <recommendedName>
        <fullName evidence="7">Major facilitator superfamily (MFS) profile domain-containing protein</fullName>
    </recommendedName>
</protein>
<name>A0A2T2XH37_9FIRM</name>
<comment type="caution">
    <text evidence="8">The sequence shown here is derived from an EMBL/GenBank/DDBJ whole genome shotgun (WGS) entry which is preliminary data.</text>
</comment>
<accession>A0A2T2XH37</accession>
<evidence type="ECO:0000256" key="5">
    <source>
        <dbReference type="ARBA" id="ARBA00023136"/>
    </source>
</evidence>
<evidence type="ECO:0000256" key="3">
    <source>
        <dbReference type="ARBA" id="ARBA00022692"/>
    </source>
</evidence>
<feature type="transmembrane region" description="Helical" evidence="6">
    <location>
        <begin position="363"/>
        <end position="385"/>
    </location>
</feature>
<keyword evidence="2" id="KW-0813">Transport</keyword>
<feature type="transmembrane region" description="Helical" evidence="6">
    <location>
        <begin position="273"/>
        <end position="295"/>
    </location>
</feature>
<dbReference type="Pfam" id="PF07690">
    <property type="entry name" value="MFS_1"/>
    <property type="match status" value="1"/>
</dbReference>
<keyword evidence="4 6" id="KW-1133">Transmembrane helix</keyword>
<feature type="transmembrane region" description="Helical" evidence="6">
    <location>
        <begin position="103"/>
        <end position="120"/>
    </location>
</feature>
<dbReference type="PROSITE" id="PS50850">
    <property type="entry name" value="MFS"/>
    <property type="match status" value="1"/>
</dbReference>
<proteinExistence type="predicted"/>
<reference evidence="8 9" key="1">
    <citation type="journal article" date="2014" name="BMC Genomics">
        <title>Comparison of environmental and isolate Sulfobacillus genomes reveals diverse carbon, sulfur, nitrogen, and hydrogen metabolisms.</title>
        <authorList>
            <person name="Justice N.B."/>
            <person name="Norman A."/>
            <person name="Brown C.T."/>
            <person name="Singh A."/>
            <person name="Thomas B.C."/>
            <person name="Banfield J.F."/>
        </authorList>
    </citation>
    <scope>NUCLEOTIDE SEQUENCE [LARGE SCALE GENOMIC DNA]</scope>
    <source>
        <strain evidence="8">AMDSBA4</strain>
    </source>
</reference>
<feature type="transmembrane region" description="Helical" evidence="6">
    <location>
        <begin position="332"/>
        <end position="351"/>
    </location>
</feature>
<dbReference type="PANTHER" id="PTHR23528">
    <property type="match status" value="1"/>
</dbReference>
<gene>
    <name evidence="8" type="ORF">C7B46_08050</name>
</gene>
<keyword evidence="3 6" id="KW-0812">Transmembrane</keyword>
<feature type="transmembrane region" description="Helical" evidence="6">
    <location>
        <begin position="126"/>
        <end position="143"/>
    </location>
</feature>
<evidence type="ECO:0000313" key="8">
    <source>
        <dbReference type="EMBL" id="PSR33790.1"/>
    </source>
</evidence>
<evidence type="ECO:0000256" key="2">
    <source>
        <dbReference type="ARBA" id="ARBA00022448"/>
    </source>
</evidence>
<dbReference type="AlphaFoldDB" id="A0A2T2XH37"/>
<feature type="transmembrane region" description="Helical" evidence="6">
    <location>
        <begin position="242"/>
        <end position="267"/>
    </location>
</feature>
<feature type="transmembrane region" description="Helical" evidence="6">
    <location>
        <begin position="307"/>
        <end position="326"/>
    </location>
</feature>
<evidence type="ECO:0000256" key="4">
    <source>
        <dbReference type="ARBA" id="ARBA00022989"/>
    </source>
</evidence>
<dbReference type="InterPro" id="IPR020846">
    <property type="entry name" value="MFS_dom"/>
</dbReference>
<dbReference type="EMBL" id="PXYW01000016">
    <property type="protein sequence ID" value="PSR33790.1"/>
    <property type="molecule type" value="Genomic_DNA"/>
</dbReference>
<comment type="subcellular location">
    <subcellularLocation>
        <location evidence="1">Cell membrane</location>
        <topology evidence="1">Multi-pass membrane protein</topology>
    </subcellularLocation>
</comment>
<evidence type="ECO:0000256" key="1">
    <source>
        <dbReference type="ARBA" id="ARBA00004651"/>
    </source>
</evidence>
<dbReference type="InterPro" id="IPR011701">
    <property type="entry name" value="MFS"/>
</dbReference>
<dbReference type="InterPro" id="IPR036259">
    <property type="entry name" value="MFS_trans_sf"/>
</dbReference>
<dbReference type="Gene3D" id="1.20.1250.20">
    <property type="entry name" value="MFS general substrate transporter like domains"/>
    <property type="match status" value="2"/>
</dbReference>
<feature type="transmembrane region" description="Helical" evidence="6">
    <location>
        <begin position="190"/>
        <end position="207"/>
    </location>
</feature>
<evidence type="ECO:0000313" key="9">
    <source>
        <dbReference type="Proteomes" id="UP000242972"/>
    </source>
</evidence>
<feature type="transmembrane region" description="Helical" evidence="6">
    <location>
        <begin position="164"/>
        <end position="184"/>
    </location>
</feature>